<accession>A0A3E4Z3J3</accession>
<dbReference type="PANTHER" id="PTHR13696">
    <property type="entry name" value="P-LOOP CONTAINING NUCLEOSIDE TRIPHOSPHATE HYDROLASE"/>
    <property type="match status" value="1"/>
</dbReference>
<dbReference type="Pfam" id="PF13614">
    <property type="entry name" value="AAA_31"/>
    <property type="match status" value="1"/>
</dbReference>
<evidence type="ECO:0000259" key="1">
    <source>
        <dbReference type="Pfam" id="PF13614"/>
    </source>
</evidence>
<name>A0A3E4Z3J3_9BACT</name>
<dbReference type="FunFam" id="3.40.50.300:FF:000285">
    <property type="entry name" value="Sporulation initiation inhibitor Soj"/>
    <property type="match status" value="1"/>
</dbReference>
<organism evidence="2 3">
    <name type="scientific">Phocaeicola plebeius</name>
    <dbReference type="NCBI Taxonomy" id="310297"/>
    <lineage>
        <taxon>Bacteria</taxon>
        <taxon>Pseudomonadati</taxon>
        <taxon>Bacteroidota</taxon>
        <taxon>Bacteroidia</taxon>
        <taxon>Bacteroidales</taxon>
        <taxon>Bacteroidaceae</taxon>
        <taxon>Phocaeicola</taxon>
    </lineage>
</organism>
<dbReference type="PIRSF" id="PIRSF009320">
    <property type="entry name" value="Nuc_binding_HP_1000"/>
    <property type="match status" value="1"/>
</dbReference>
<protein>
    <submittedName>
        <fullName evidence="2">ParA family protein</fullName>
    </submittedName>
</protein>
<dbReference type="InterPro" id="IPR025669">
    <property type="entry name" value="AAA_dom"/>
</dbReference>
<dbReference type="SUPFAM" id="SSF52540">
    <property type="entry name" value="P-loop containing nucleoside triphosphate hydrolases"/>
    <property type="match status" value="1"/>
</dbReference>
<dbReference type="AlphaFoldDB" id="A0A3E4Z3J3"/>
<dbReference type="PANTHER" id="PTHR13696:SF52">
    <property type="entry name" value="PARA FAMILY PROTEIN CT_582"/>
    <property type="match status" value="1"/>
</dbReference>
<gene>
    <name evidence="2" type="ORF">DXB87_17105</name>
</gene>
<dbReference type="RefSeq" id="WP_117703052.1">
    <property type="nucleotide sequence ID" value="NZ_QSTW01000043.1"/>
</dbReference>
<evidence type="ECO:0000313" key="2">
    <source>
        <dbReference type="EMBL" id="RGM84421.1"/>
    </source>
</evidence>
<dbReference type="EMBL" id="QSTW01000043">
    <property type="protein sequence ID" value="RGM84421.1"/>
    <property type="molecule type" value="Genomic_DNA"/>
</dbReference>
<evidence type="ECO:0000313" key="3">
    <source>
        <dbReference type="Proteomes" id="UP000260814"/>
    </source>
</evidence>
<feature type="domain" description="AAA" evidence="1">
    <location>
        <begin position="4"/>
        <end position="182"/>
    </location>
</feature>
<reference evidence="2 3" key="1">
    <citation type="submission" date="2018-08" db="EMBL/GenBank/DDBJ databases">
        <title>A genome reference for cultivated species of the human gut microbiota.</title>
        <authorList>
            <person name="Zou Y."/>
            <person name="Xue W."/>
            <person name="Luo G."/>
        </authorList>
    </citation>
    <scope>NUCLEOTIDE SEQUENCE [LARGE SCALE GENOMIC DNA]</scope>
    <source>
        <strain evidence="2 3">OM06-2</strain>
    </source>
</reference>
<comment type="caution">
    <text evidence="2">The sequence shown here is derived from an EMBL/GenBank/DDBJ whole genome shotgun (WGS) entry which is preliminary data.</text>
</comment>
<dbReference type="Gene3D" id="3.40.50.300">
    <property type="entry name" value="P-loop containing nucleotide triphosphate hydrolases"/>
    <property type="match status" value="1"/>
</dbReference>
<dbReference type="CDD" id="cd02042">
    <property type="entry name" value="ParAB_family"/>
    <property type="match status" value="1"/>
</dbReference>
<sequence>MAITISSFNCKGGVGKTTTTVNLAKALHSLGKRVLVIDADAQGNASKMMGFRLATEKDGKTLYDAMTGNADIMECVLCENENEESFDFIPSRPNLYKCEQELVSRTGREFILRLMLDKLKDHYDFILIDCPPNFGVVSVNAMVASDYLLIPINCEVFALDGMGLITAKYEEIKNMVNPKLEILGYIMSRYDKRLSLHRQAYEQMNQNFPGKVFNTTIRTNIQLAESPAQRMNVFDFAPNCTGAADYMELAKEILSRLDNQ</sequence>
<proteinExistence type="predicted"/>
<dbReference type="Proteomes" id="UP000260814">
    <property type="component" value="Unassembled WGS sequence"/>
</dbReference>
<dbReference type="InterPro" id="IPR050678">
    <property type="entry name" value="DNA_Partitioning_ATPase"/>
</dbReference>
<dbReference type="InterPro" id="IPR027417">
    <property type="entry name" value="P-loop_NTPase"/>
</dbReference>